<keyword evidence="1" id="KW-0812">Transmembrane</keyword>
<feature type="transmembrane region" description="Helical" evidence="1">
    <location>
        <begin position="140"/>
        <end position="162"/>
    </location>
</feature>
<dbReference type="EMBL" id="NGKA01000003">
    <property type="protein sequence ID" value="RSU14363.1"/>
    <property type="molecule type" value="Genomic_DNA"/>
</dbReference>
<evidence type="ECO:0000256" key="1">
    <source>
        <dbReference type="SAM" id="Phobius"/>
    </source>
</evidence>
<organism evidence="3 4">
    <name type="scientific">Vagococcus elongatus</name>
    <dbReference type="NCBI Taxonomy" id="180344"/>
    <lineage>
        <taxon>Bacteria</taxon>
        <taxon>Bacillati</taxon>
        <taxon>Bacillota</taxon>
        <taxon>Bacilli</taxon>
        <taxon>Lactobacillales</taxon>
        <taxon>Enterococcaceae</taxon>
        <taxon>Vagococcus</taxon>
    </lineage>
</organism>
<name>A0A430B205_9ENTE</name>
<evidence type="ECO:0000313" key="4">
    <source>
        <dbReference type="Proteomes" id="UP000287605"/>
    </source>
</evidence>
<feature type="transmembrane region" description="Helical" evidence="1">
    <location>
        <begin position="215"/>
        <end position="240"/>
    </location>
</feature>
<gene>
    <name evidence="3" type="ORF">CBF29_03430</name>
</gene>
<feature type="domain" description="Bacterial Pleckstrin homology" evidence="2">
    <location>
        <begin position="364"/>
        <end position="460"/>
    </location>
</feature>
<proteinExistence type="predicted"/>
<feature type="transmembrane region" description="Helical" evidence="1">
    <location>
        <begin position="57"/>
        <end position="73"/>
    </location>
</feature>
<dbReference type="AlphaFoldDB" id="A0A430B205"/>
<feature type="transmembrane region" description="Helical" evidence="1">
    <location>
        <begin position="168"/>
        <end position="194"/>
    </location>
</feature>
<comment type="caution">
    <text evidence="3">The sequence shown here is derived from an EMBL/GenBank/DDBJ whole genome shotgun (WGS) entry which is preliminary data.</text>
</comment>
<dbReference type="OrthoDB" id="157646at2"/>
<sequence>MNWLFYLILIAVLIIIGFSYTLYSKPKKNVLLETTLKDEYLENKNVKNIVHSYRKNLLYSIIILSLLGLTILISDYDSIQLIIFFSLMVLAFVLIHGTLILHIKKMQELKQKNQWYTQENNDTILRVDTKLSIERQKGILSFYWLLLPLGLQLGGTLGLLFLNPESSLVFINFLLLAVSVLTSFLYFTVYKLPVTVYSKEEKINQFINRNKKRTWSLLIILIQWFIAILAIAFIGIYMGLGFGSSFAFSSGLFIILMIVLMFAFPASVIILMLRSNKREELALHQGEKYLYDGADYYWRYGFYCNPDDPKFWVPNRIGTNIDMNLGHRSTKLIGIITGIAVFALLIGVTIPLFKADFSNNAFEFQVSKDHIVLRAPFAKDKNIPFSDVEEVTLLEETPRAMRIKGAGTANYATGVFRLTDTGEDANFYLFLSSDKSVRIKTAEGLYFASNKTAAETTETYRQIQENFQP</sequence>
<evidence type="ECO:0000259" key="2">
    <source>
        <dbReference type="Pfam" id="PF10882"/>
    </source>
</evidence>
<evidence type="ECO:0000313" key="3">
    <source>
        <dbReference type="EMBL" id="RSU14363.1"/>
    </source>
</evidence>
<feature type="transmembrane region" description="Helical" evidence="1">
    <location>
        <begin position="332"/>
        <end position="353"/>
    </location>
</feature>
<feature type="transmembrane region" description="Helical" evidence="1">
    <location>
        <begin position="79"/>
        <end position="103"/>
    </location>
</feature>
<feature type="transmembrane region" description="Helical" evidence="1">
    <location>
        <begin position="6"/>
        <end position="23"/>
    </location>
</feature>
<dbReference type="RefSeq" id="WP_126807351.1">
    <property type="nucleotide sequence ID" value="NZ_NGKA01000003.1"/>
</dbReference>
<feature type="transmembrane region" description="Helical" evidence="1">
    <location>
        <begin position="246"/>
        <end position="273"/>
    </location>
</feature>
<accession>A0A430B205</accession>
<dbReference type="Proteomes" id="UP000287605">
    <property type="component" value="Unassembled WGS sequence"/>
</dbReference>
<dbReference type="Pfam" id="PF10882">
    <property type="entry name" value="bPH_5"/>
    <property type="match status" value="1"/>
</dbReference>
<protein>
    <recommendedName>
        <fullName evidence="2">Bacterial Pleckstrin homology domain-containing protein</fullName>
    </recommendedName>
</protein>
<keyword evidence="1" id="KW-1133">Transmembrane helix</keyword>
<dbReference type="InterPro" id="IPR027783">
    <property type="entry name" value="Bacterial_PH-related"/>
</dbReference>
<keyword evidence="4" id="KW-1185">Reference proteome</keyword>
<keyword evidence="1" id="KW-0472">Membrane</keyword>
<reference evidence="3 4" key="1">
    <citation type="submission" date="2017-05" db="EMBL/GenBank/DDBJ databases">
        <title>Vagococcus spp. assemblies.</title>
        <authorList>
            <person name="Gulvik C.A."/>
        </authorList>
    </citation>
    <scope>NUCLEOTIDE SEQUENCE [LARGE SCALE GENOMIC DNA]</scope>
    <source>
        <strain evidence="3 4">CCUG 51432</strain>
    </source>
</reference>